<dbReference type="GeneID" id="32469643"/>
<protein>
    <submittedName>
        <fullName evidence="1">Uncharacterized protein</fullName>
    </submittedName>
</protein>
<sequence>MAWDFRRNEPVNQQNTQEEITALSQVAQAAENRGDTRMANLVHSEINRELDQLGELRSP</sequence>
<evidence type="ECO:0000313" key="1">
    <source>
        <dbReference type="EMBL" id="CDR08544.1"/>
    </source>
</evidence>
<keyword evidence="3" id="KW-1185">Reference proteome</keyword>
<evidence type="ECO:0000313" key="3">
    <source>
        <dbReference type="Proteomes" id="UP000756710"/>
    </source>
</evidence>
<name>A0A060ZZH2_9ACTN</name>
<evidence type="ECO:0000313" key="2">
    <source>
        <dbReference type="EMBL" id="MBP2066725.1"/>
    </source>
</evidence>
<dbReference type="Proteomes" id="UP000756710">
    <property type="component" value="Unassembled WGS sequence"/>
</dbReference>
<reference evidence="2 3" key="2">
    <citation type="submission" date="2021-03" db="EMBL/GenBank/DDBJ databases">
        <title>Genomic Encyclopedia of Type Strains, Phase IV (KMG-IV): sequencing the most valuable type-strain genomes for metagenomic binning, comparative biology and taxonomic classification.</title>
        <authorList>
            <person name="Goeker M."/>
        </authorList>
    </citation>
    <scope>NUCLEOTIDE SEQUENCE [LARGE SCALE GENOMIC DNA]</scope>
    <source>
        <strain evidence="2 3">DSM 41954</strain>
    </source>
</reference>
<dbReference type="RefSeq" id="WP_044572843.1">
    <property type="nucleotide sequence ID" value="NZ_BAABDR010000042.1"/>
</dbReference>
<reference evidence="1" key="1">
    <citation type="submission" date="2014-05" db="EMBL/GenBank/DDBJ databases">
        <authorList>
            <person name="Horn Fabian"/>
        </authorList>
    </citation>
    <scope>NUCLEOTIDE SEQUENCE</scope>
</reference>
<gene>
    <name evidence="2" type="ORF">J2Z30_007781</name>
    <name evidence="1" type="ORF">SIRAN5203</name>
</gene>
<dbReference type="HOGENOM" id="CLU_2958876_0_0_11"/>
<dbReference type="AlphaFoldDB" id="A0A060ZZH2"/>
<organism evidence="1">
    <name type="scientific">Streptomyces iranensis</name>
    <dbReference type="NCBI Taxonomy" id="576784"/>
    <lineage>
        <taxon>Bacteria</taxon>
        <taxon>Bacillati</taxon>
        <taxon>Actinomycetota</taxon>
        <taxon>Actinomycetes</taxon>
        <taxon>Kitasatosporales</taxon>
        <taxon>Streptomycetaceae</taxon>
        <taxon>Streptomyces</taxon>
        <taxon>Streptomyces violaceusniger group</taxon>
    </lineage>
</organism>
<dbReference type="EMBL" id="LK022848">
    <property type="protein sequence ID" value="CDR08544.1"/>
    <property type="molecule type" value="Genomic_DNA"/>
</dbReference>
<dbReference type="EMBL" id="JAGGLR010000026">
    <property type="protein sequence ID" value="MBP2066725.1"/>
    <property type="molecule type" value="Genomic_DNA"/>
</dbReference>
<accession>A0A060ZZH2</accession>
<proteinExistence type="predicted"/>